<dbReference type="AlphaFoldDB" id="A0A5B7KIL0"/>
<protein>
    <submittedName>
        <fullName evidence="1">Uncharacterized protein</fullName>
    </submittedName>
</protein>
<keyword evidence="2" id="KW-1185">Reference proteome</keyword>
<accession>A0A5B7KIL0</accession>
<name>A0A5B7KIL0_PORTR</name>
<sequence>MLVKGNVLNRFDVKAKAEAAPSSSDGAAVLSLTRRHVQLPLLPQPLLLKGFRLFRTAASATMDK</sequence>
<dbReference type="Proteomes" id="UP000324222">
    <property type="component" value="Unassembled WGS sequence"/>
</dbReference>
<proteinExistence type="predicted"/>
<gene>
    <name evidence="1" type="ORF">E2C01_100122</name>
</gene>
<dbReference type="EMBL" id="VSRR010141066">
    <property type="protein sequence ID" value="MPD04435.1"/>
    <property type="molecule type" value="Genomic_DNA"/>
</dbReference>
<reference evidence="1 2" key="1">
    <citation type="submission" date="2019-05" db="EMBL/GenBank/DDBJ databases">
        <title>Another draft genome of Portunus trituberculatus and its Hox gene families provides insights of decapod evolution.</title>
        <authorList>
            <person name="Jeong J.-H."/>
            <person name="Song I."/>
            <person name="Kim S."/>
            <person name="Choi T."/>
            <person name="Kim D."/>
            <person name="Ryu S."/>
            <person name="Kim W."/>
        </authorList>
    </citation>
    <scope>NUCLEOTIDE SEQUENCE [LARGE SCALE GENOMIC DNA]</scope>
    <source>
        <tissue evidence="1">Muscle</tissue>
    </source>
</reference>
<evidence type="ECO:0000313" key="2">
    <source>
        <dbReference type="Proteomes" id="UP000324222"/>
    </source>
</evidence>
<comment type="caution">
    <text evidence="1">The sequence shown here is derived from an EMBL/GenBank/DDBJ whole genome shotgun (WGS) entry which is preliminary data.</text>
</comment>
<evidence type="ECO:0000313" key="1">
    <source>
        <dbReference type="EMBL" id="MPD04435.1"/>
    </source>
</evidence>
<organism evidence="1 2">
    <name type="scientific">Portunus trituberculatus</name>
    <name type="common">Swimming crab</name>
    <name type="synonym">Neptunus trituberculatus</name>
    <dbReference type="NCBI Taxonomy" id="210409"/>
    <lineage>
        <taxon>Eukaryota</taxon>
        <taxon>Metazoa</taxon>
        <taxon>Ecdysozoa</taxon>
        <taxon>Arthropoda</taxon>
        <taxon>Crustacea</taxon>
        <taxon>Multicrustacea</taxon>
        <taxon>Malacostraca</taxon>
        <taxon>Eumalacostraca</taxon>
        <taxon>Eucarida</taxon>
        <taxon>Decapoda</taxon>
        <taxon>Pleocyemata</taxon>
        <taxon>Brachyura</taxon>
        <taxon>Eubrachyura</taxon>
        <taxon>Portunoidea</taxon>
        <taxon>Portunidae</taxon>
        <taxon>Portuninae</taxon>
        <taxon>Portunus</taxon>
    </lineage>
</organism>